<dbReference type="GeneID" id="9499652"/>
<comment type="subcellular location">
    <subcellularLocation>
        <location evidence="1">Periplasm</location>
    </subcellularLocation>
</comment>
<dbReference type="GO" id="GO:0042597">
    <property type="term" value="C:periplasmic space"/>
    <property type="evidence" value="ECO:0007669"/>
    <property type="project" value="UniProtKB-SubCell"/>
</dbReference>
<keyword evidence="4" id="KW-0472">Membrane</keyword>
<evidence type="ECO:0000313" key="5">
    <source>
        <dbReference type="EMBL" id="ADL19800.1"/>
    </source>
</evidence>
<dbReference type="AlphaFoldDB" id="D9PZ13"/>
<dbReference type="PANTHER" id="PTHR30024">
    <property type="entry name" value="ALIPHATIC SULFONATES-BINDING PROTEIN-RELATED"/>
    <property type="match status" value="1"/>
</dbReference>
<evidence type="ECO:0000256" key="2">
    <source>
        <dbReference type="ARBA" id="ARBA00010742"/>
    </source>
</evidence>
<dbReference type="SUPFAM" id="SSF53850">
    <property type="entry name" value="Periplasmic binding protein-like II"/>
    <property type="match status" value="1"/>
</dbReference>
<evidence type="ECO:0000256" key="1">
    <source>
        <dbReference type="ARBA" id="ARBA00004418"/>
    </source>
</evidence>
<keyword evidence="4" id="KW-1133">Transmembrane helix</keyword>
<organism evidence="5 6">
    <name type="scientific">Acidilobus saccharovorans (strain DSM 16705 / JCM 18335 / VKM B-2471 / 345-15)</name>
    <dbReference type="NCBI Taxonomy" id="666510"/>
    <lineage>
        <taxon>Archaea</taxon>
        <taxon>Thermoproteota</taxon>
        <taxon>Thermoprotei</taxon>
        <taxon>Acidilobales</taxon>
        <taxon>Acidilobaceae</taxon>
        <taxon>Acidilobus</taxon>
    </lineage>
</organism>
<evidence type="ECO:0000256" key="3">
    <source>
        <dbReference type="ARBA" id="ARBA00022729"/>
    </source>
</evidence>
<proteinExistence type="inferred from homology"/>
<feature type="transmembrane region" description="Helical" evidence="4">
    <location>
        <begin position="7"/>
        <end position="28"/>
    </location>
</feature>
<dbReference type="Pfam" id="PF12974">
    <property type="entry name" value="Phosphonate-bd"/>
    <property type="match status" value="1"/>
</dbReference>
<evidence type="ECO:0000256" key="4">
    <source>
        <dbReference type="SAM" id="Phobius"/>
    </source>
</evidence>
<dbReference type="HOGENOM" id="CLU_827939_0_0_2"/>
<dbReference type="KEGG" id="asc:ASAC_1395"/>
<dbReference type="Proteomes" id="UP000000346">
    <property type="component" value="Chromosome"/>
</dbReference>
<dbReference type="STRING" id="666510.ASAC_1395"/>
<dbReference type="RefSeq" id="WP_013267312.1">
    <property type="nucleotide sequence ID" value="NC_014374.1"/>
</dbReference>
<dbReference type="EMBL" id="CP001742">
    <property type="protein sequence ID" value="ADL19800.1"/>
    <property type="molecule type" value="Genomic_DNA"/>
</dbReference>
<dbReference type="Gene3D" id="3.40.190.10">
    <property type="entry name" value="Periplasmic binding protein-like II"/>
    <property type="match status" value="2"/>
</dbReference>
<accession>D9PZ13</accession>
<protein>
    <submittedName>
        <fullName evidence="5">Putative sulfur reductase membrane-bound subunit, membrane anchor PsrC-like protein</fullName>
    </submittedName>
</protein>
<dbReference type="eggNOG" id="arCOG01803">
    <property type="taxonomic scope" value="Archaea"/>
</dbReference>
<keyword evidence="6" id="KW-1185">Reference proteome</keyword>
<keyword evidence="3" id="KW-0732">Signal</keyword>
<reference evidence="5 6" key="1">
    <citation type="journal article" date="2010" name="Appl. Environ. Microbiol.">
        <title>The genome sequence of the crenarchaeon Acidilobus saccharovorans supports a new order, Acidilobales, and suggests an important ecological role in terrestrial acidic hot springs.</title>
        <authorList>
            <person name="Mardanov A.V."/>
            <person name="Svetlitchnyi V.A."/>
            <person name="Beletsky A.V."/>
            <person name="Prokofeva M.I."/>
            <person name="Bonch-Osmolovskaya E.A."/>
            <person name="Ravin N.V."/>
            <person name="Skryabin K.G."/>
        </authorList>
    </citation>
    <scope>NUCLEOTIDE SEQUENCE [LARGE SCALE GENOMIC DNA]</scope>
    <source>
        <strain evidence="6">DSM 16705 / JCM 18335 / VKM B-2471 / 345-15</strain>
    </source>
</reference>
<comment type="similarity">
    <text evidence="2">Belongs to the bacterial solute-binding protein SsuA/TauA family.</text>
</comment>
<dbReference type="InParanoid" id="D9PZ13"/>
<dbReference type="PANTHER" id="PTHR30024:SF47">
    <property type="entry name" value="TAURINE-BINDING PERIPLASMIC PROTEIN"/>
    <property type="match status" value="1"/>
</dbReference>
<gene>
    <name evidence="5" type="ordered locus">ASAC_1395</name>
</gene>
<name>D9PZ13_ACIS3</name>
<sequence>MVITRPALLVAAVIIIVIVIGASVALVVSHGSSSVSVGSISVGVSSFDAYRVDPSISNVPVKVNYVIYSLTPSLFDALLRGEVDIAILPADLAGLALLQSNNTYVVAVDFPLFQGIVVPAGSNITSPAQLAGKTVAIPVGTGTYYLFVIMMKELYNLTVSPNLTGPDVVHVINAAPGNVIDAVLTGSAQAGVIWQPMLAEAVELYHMRVIATYQEMWHNLTGQETAPFLVWVATSKLVSNRHLLVNVLTLHAESAEAWDHNESLAALALEKLYGVPGNVSQLVWASTNDTPTSVCINQQEYQELVSEWQYLVRSGFFTAMPNTSRILTCSDLGLS</sequence>
<keyword evidence="4" id="KW-0812">Transmembrane</keyword>
<evidence type="ECO:0000313" key="6">
    <source>
        <dbReference type="Proteomes" id="UP000000346"/>
    </source>
</evidence>